<dbReference type="SUPFAM" id="SSF69635">
    <property type="entry name" value="Type III secretory system chaperone-like"/>
    <property type="match status" value="1"/>
</dbReference>
<sequence>MIGVPFSTINDYLTNILMTELAAKLGMNGLSFDEEGNCFLLIDNAMPVILRRQEEYLVIIGQIDMVLPDSANADTLRYLLNIALNPLNNQLPSVGWHQELGVVAYRILPLLHLTANKLEHELSEFITWANTFPSSLSQKNTLPSSYDRRIIYDRI</sequence>
<gene>
    <name evidence="1" type="ORF">CKY02_03315</name>
</gene>
<dbReference type="Pfam" id="PF05932">
    <property type="entry name" value="CesT"/>
    <property type="match status" value="1"/>
</dbReference>
<reference evidence="1 2" key="1">
    <citation type="journal article" date="2018" name="Int. J. Syst. Evol. Microbiol.">
        <title>Whole-genome-based revisit of Photorhabdus phylogeny: proposal for the elevation of most Photorhabdus subspecies to the species level and description of one novel species Photorhabdus bodei sp. nov., and one novel subspecies Photorhabdus laumondii subsp. clarkei subsp. nov.</title>
        <authorList>
            <person name="Machado R.A.R."/>
            <person name="Wuthrich D."/>
            <person name="Kuhnert P."/>
            <person name="Arce C.C.M."/>
            <person name="Thonen L."/>
            <person name="Ruiz C."/>
            <person name="Zhang X."/>
            <person name="Robert C.A.M."/>
            <person name="Karimi J."/>
            <person name="Kamali S."/>
            <person name="Ma J."/>
            <person name="Bruggmann R."/>
            <person name="Erb M."/>
        </authorList>
    </citation>
    <scope>NUCLEOTIDE SEQUENCE [LARGE SCALE GENOMIC DNA]</scope>
    <source>
        <strain evidence="1 2">LJ24-63</strain>
    </source>
</reference>
<dbReference type="InterPro" id="IPR010261">
    <property type="entry name" value="Tir_chaperone"/>
</dbReference>
<dbReference type="CDD" id="cd17019">
    <property type="entry name" value="T3SC_IA_ShcA-like"/>
    <property type="match status" value="1"/>
</dbReference>
<organism evidence="1 2">
    <name type="scientific">Photorhabdus bodei</name>
    <dbReference type="NCBI Taxonomy" id="2029681"/>
    <lineage>
        <taxon>Bacteria</taxon>
        <taxon>Pseudomonadati</taxon>
        <taxon>Pseudomonadota</taxon>
        <taxon>Gammaproteobacteria</taxon>
        <taxon>Enterobacterales</taxon>
        <taxon>Morganellaceae</taxon>
        <taxon>Photorhabdus</taxon>
    </lineage>
</organism>
<accession>A0A329XCI6</accession>
<dbReference type="Proteomes" id="UP000250919">
    <property type="component" value="Unassembled WGS sequence"/>
</dbReference>
<protein>
    <submittedName>
        <fullName evidence="1">Type III secretion protein</fullName>
    </submittedName>
</protein>
<dbReference type="Gene3D" id="3.30.1460.10">
    <property type="match status" value="1"/>
</dbReference>
<evidence type="ECO:0000313" key="2">
    <source>
        <dbReference type="Proteomes" id="UP000250919"/>
    </source>
</evidence>
<name>A0A329XCI6_9GAMM</name>
<dbReference type="EMBL" id="NSCM01000002">
    <property type="protein sequence ID" value="RAX14316.1"/>
    <property type="molecule type" value="Genomic_DNA"/>
</dbReference>
<proteinExistence type="predicted"/>
<dbReference type="GO" id="GO:0030254">
    <property type="term" value="P:protein secretion by the type III secretion system"/>
    <property type="evidence" value="ECO:0007669"/>
    <property type="project" value="InterPro"/>
</dbReference>
<evidence type="ECO:0000313" key="1">
    <source>
        <dbReference type="EMBL" id="RAX14316.1"/>
    </source>
</evidence>
<dbReference type="AlphaFoldDB" id="A0A329XCI6"/>
<comment type="caution">
    <text evidence="1">The sequence shown here is derived from an EMBL/GenBank/DDBJ whole genome shotgun (WGS) entry which is preliminary data.</text>
</comment>